<evidence type="ECO:0000256" key="1">
    <source>
        <dbReference type="SAM" id="MobiDB-lite"/>
    </source>
</evidence>
<name>K2IQF0_9PROT</name>
<comment type="caution">
    <text evidence="2">The sequence shown here is derived from an EMBL/GenBank/DDBJ whole genome shotgun (WGS) entry which is preliminary data.</text>
</comment>
<organism evidence="2 3">
    <name type="scientific">Oceanibaculum indicum P24</name>
    <dbReference type="NCBI Taxonomy" id="1207063"/>
    <lineage>
        <taxon>Bacteria</taxon>
        <taxon>Pseudomonadati</taxon>
        <taxon>Pseudomonadota</taxon>
        <taxon>Alphaproteobacteria</taxon>
        <taxon>Rhodospirillales</taxon>
        <taxon>Oceanibaculaceae</taxon>
        <taxon>Oceanibaculum</taxon>
    </lineage>
</organism>
<evidence type="ECO:0000313" key="3">
    <source>
        <dbReference type="Proteomes" id="UP000006746"/>
    </source>
</evidence>
<keyword evidence="3" id="KW-1185">Reference proteome</keyword>
<feature type="region of interest" description="Disordered" evidence="1">
    <location>
        <begin position="1"/>
        <end position="32"/>
    </location>
</feature>
<protein>
    <submittedName>
        <fullName evidence="2">Uncharacterized protein</fullName>
    </submittedName>
</protein>
<accession>K2IQF0</accession>
<proteinExistence type="predicted"/>
<dbReference type="EMBL" id="AMRL01000019">
    <property type="protein sequence ID" value="EKE72421.1"/>
    <property type="molecule type" value="Genomic_DNA"/>
</dbReference>
<gene>
    <name evidence="2" type="ORF">P24_13478</name>
</gene>
<dbReference type="STRING" id="1207063.P24_13478"/>
<dbReference type="Proteomes" id="UP000006746">
    <property type="component" value="Unassembled WGS sequence"/>
</dbReference>
<sequence length="82" mass="9275">MSNKTSRNAPSLYSRTLIPANDNKPDAYTGTPPETLTVLYREGCFFLVPVTERELSLMEPYIGDIIQGMFERLCRLQGSETE</sequence>
<evidence type="ECO:0000313" key="2">
    <source>
        <dbReference type="EMBL" id="EKE72421.1"/>
    </source>
</evidence>
<feature type="compositionally biased region" description="Polar residues" evidence="1">
    <location>
        <begin position="1"/>
        <end position="14"/>
    </location>
</feature>
<dbReference type="AlphaFoldDB" id="K2IQF0"/>
<reference evidence="2 3" key="1">
    <citation type="journal article" date="2012" name="J. Bacteriol.">
        <title>Genome Sequence of Oceanibaculum indicum Type Strain P24.</title>
        <authorList>
            <person name="Lai Q."/>
            <person name="Shao Z."/>
        </authorList>
    </citation>
    <scope>NUCLEOTIDE SEQUENCE [LARGE SCALE GENOMIC DNA]</scope>
    <source>
        <strain evidence="2 3">P24</strain>
    </source>
</reference>